<feature type="compositionally biased region" description="Basic and acidic residues" evidence="8">
    <location>
        <begin position="353"/>
        <end position="365"/>
    </location>
</feature>
<dbReference type="OrthoDB" id="165352at2759"/>
<keyword evidence="7 9" id="KW-0472">Membrane</keyword>
<feature type="compositionally biased region" description="Basic residues" evidence="8">
    <location>
        <begin position="665"/>
        <end position="680"/>
    </location>
</feature>
<proteinExistence type="inferred from homology"/>
<protein>
    <submittedName>
        <fullName evidence="10">Uncharacterized protein</fullName>
    </submittedName>
</protein>
<feature type="compositionally biased region" description="Low complexity" evidence="8">
    <location>
        <begin position="722"/>
        <end position="741"/>
    </location>
</feature>
<evidence type="ECO:0000313" key="11">
    <source>
        <dbReference type="Proteomes" id="UP000567179"/>
    </source>
</evidence>
<evidence type="ECO:0000256" key="8">
    <source>
        <dbReference type="SAM" id="MobiDB-lite"/>
    </source>
</evidence>
<feature type="transmembrane region" description="Helical" evidence="9">
    <location>
        <begin position="893"/>
        <end position="915"/>
    </location>
</feature>
<comment type="caution">
    <text evidence="10">The sequence shown here is derived from an EMBL/GenBank/DDBJ whole genome shotgun (WGS) entry which is preliminary data.</text>
</comment>
<feature type="compositionally biased region" description="Basic residues" evidence="8">
    <location>
        <begin position="695"/>
        <end position="706"/>
    </location>
</feature>
<evidence type="ECO:0000313" key="10">
    <source>
        <dbReference type="EMBL" id="KAF5311796.1"/>
    </source>
</evidence>
<dbReference type="GO" id="GO:0050897">
    <property type="term" value="F:cobalt ion binding"/>
    <property type="evidence" value="ECO:0007669"/>
    <property type="project" value="TreeGrafter"/>
</dbReference>
<feature type="region of interest" description="Disordered" evidence="8">
    <location>
        <begin position="51"/>
        <end position="83"/>
    </location>
</feature>
<dbReference type="GO" id="GO:0015087">
    <property type="term" value="F:cobalt ion transmembrane transporter activity"/>
    <property type="evidence" value="ECO:0007669"/>
    <property type="project" value="TreeGrafter"/>
</dbReference>
<evidence type="ECO:0000256" key="6">
    <source>
        <dbReference type="ARBA" id="ARBA00022989"/>
    </source>
</evidence>
<dbReference type="Pfam" id="PF01544">
    <property type="entry name" value="CorA"/>
    <property type="match status" value="1"/>
</dbReference>
<evidence type="ECO:0000256" key="3">
    <source>
        <dbReference type="ARBA" id="ARBA00022448"/>
    </source>
</evidence>
<dbReference type="InterPro" id="IPR045861">
    <property type="entry name" value="CorA_cytoplasmic_dom"/>
</dbReference>
<feature type="compositionally biased region" description="Low complexity" evidence="8">
    <location>
        <begin position="66"/>
        <end position="78"/>
    </location>
</feature>
<keyword evidence="6 9" id="KW-1133">Transmembrane helix</keyword>
<dbReference type="GO" id="GO:0005886">
    <property type="term" value="C:plasma membrane"/>
    <property type="evidence" value="ECO:0007669"/>
    <property type="project" value="UniProtKB-SubCell"/>
</dbReference>
<name>A0A8H5AVR8_9AGAR</name>
<evidence type="ECO:0000256" key="1">
    <source>
        <dbReference type="ARBA" id="ARBA00004651"/>
    </source>
</evidence>
<dbReference type="GO" id="GO:0000287">
    <property type="term" value="F:magnesium ion binding"/>
    <property type="evidence" value="ECO:0007669"/>
    <property type="project" value="TreeGrafter"/>
</dbReference>
<evidence type="ECO:0000256" key="2">
    <source>
        <dbReference type="ARBA" id="ARBA00009765"/>
    </source>
</evidence>
<keyword evidence="4" id="KW-1003">Cell membrane</keyword>
<dbReference type="EMBL" id="JAACJJ010000056">
    <property type="protein sequence ID" value="KAF5311796.1"/>
    <property type="molecule type" value="Genomic_DNA"/>
</dbReference>
<feature type="region of interest" description="Disordered" evidence="8">
    <location>
        <begin position="553"/>
        <end position="767"/>
    </location>
</feature>
<sequence length="938" mass="104049">MPQLFRARRRSHHVGHNTANNSNGLHHAAGGTARDAFTPLQSYLPTSAPRYASGASHFSTPPPLDGSPKVSSSYSGSGQARELHHDHDLQAGAEPGVNPRSGKSAAEYGHFKQNCVIDVIDYDCDDVIARRYDNEGFIALLAGEKNRRGESSDDADSGDDDDDVSLPPRMVRWINIGGIDWDVLSNVALKYNLHSLTLEDILHEQGHTHSKADYYPGHLFIRVLSHTLSREHYFKHHVSLHHHNSGEEHHDHHTHGESTQTQTPNITATSPGHHTNDNSSQHASHPEINLDESPTSHLPKLDLEGGGGSVHAQDMEGRASEDSIDKTHATPSPPLTASSSENGAARSSKGKVKSQESEAEHETAHPHVKKMFGYLKSHLSLRKRMTALSGIGGPDREKRRHELEALKDSEHRVVVKTWPIFVYLLPDGTVISLQSAASLEYTAPIAERLHRPDSVLRTSEDASLLVESLLDLVVDRVLEVVDEYQAAISHLERDILLYPVMHSVRALHILSGDLIMHKRTLQPIHTMISGLRQYDLERCRAVADNVAAERRFMMSGPDDSETDFGGDAQMSDDENETETEAETRRSQEQDDNVQGGRRILPGSPASASSSTSTHHQSSPKVQSVSTSSSATARGSGKGSDNVHAKDYMVEEDIEPEAELEEKAKRDRKKDKKRKSKKKTARVVADPPPEYDVKAKAQRRRQRKRAWLRAERSRPVPAEHRNAGAPGAFSPEGGAPSAPGAHGPAGGTGYSPSPPYHGTGSQHHDERGYMSPLHRHMRHSTASSSTSGYTPRSARLLMSAQRPPRVVGYFSYKAKVYLADVTDHMDFALSSLETFAGITENLIDYAFNMASYDMNIVMNRLTLVTIIFLPLTLMTGYFGMNFTPFWSVDQHSDLFFWTVALPVMAFLIPVFMLGEIRKGVRNLKRRYDTQQAIRHHYRR</sequence>
<feature type="compositionally biased region" description="Basic residues" evidence="8">
    <location>
        <begin position="1"/>
        <end position="15"/>
    </location>
</feature>
<feature type="compositionally biased region" description="Basic and acidic residues" evidence="8">
    <location>
        <begin position="244"/>
        <end position="256"/>
    </location>
</feature>
<feature type="compositionally biased region" description="Low complexity" evidence="8">
    <location>
        <begin position="603"/>
        <end position="634"/>
    </location>
</feature>
<evidence type="ECO:0000256" key="4">
    <source>
        <dbReference type="ARBA" id="ARBA00022475"/>
    </source>
</evidence>
<feature type="compositionally biased region" description="Basic and acidic residues" evidence="8">
    <location>
        <begin position="313"/>
        <end position="328"/>
    </location>
</feature>
<dbReference type="GO" id="GO:0015095">
    <property type="term" value="F:magnesium ion transmembrane transporter activity"/>
    <property type="evidence" value="ECO:0007669"/>
    <property type="project" value="TreeGrafter"/>
</dbReference>
<gene>
    <name evidence="10" type="ORF">D9619_002789</name>
</gene>
<feature type="transmembrane region" description="Helical" evidence="9">
    <location>
        <begin position="860"/>
        <end position="881"/>
    </location>
</feature>
<evidence type="ECO:0000256" key="9">
    <source>
        <dbReference type="SAM" id="Phobius"/>
    </source>
</evidence>
<feature type="compositionally biased region" description="Acidic residues" evidence="8">
    <location>
        <begin position="649"/>
        <end position="659"/>
    </location>
</feature>
<dbReference type="PANTHER" id="PTHR46494">
    <property type="entry name" value="CORA FAMILY METAL ION TRANSPORTER (EUROFUNG)"/>
    <property type="match status" value="1"/>
</dbReference>
<dbReference type="AlphaFoldDB" id="A0A8H5AVR8"/>
<keyword evidence="3" id="KW-0813">Transport</keyword>
<evidence type="ECO:0000256" key="7">
    <source>
        <dbReference type="ARBA" id="ARBA00023136"/>
    </source>
</evidence>
<dbReference type="Gene3D" id="1.20.58.340">
    <property type="entry name" value="Magnesium transport protein CorA, transmembrane region"/>
    <property type="match status" value="3"/>
</dbReference>
<comment type="similarity">
    <text evidence="2">Belongs to the CorA metal ion transporter (MIT) (TC 1.A.35) family.</text>
</comment>
<evidence type="ECO:0000256" key="5">
    <source>
        <dbReference type="ARBA" id="ARBA00022692"/>
    </source>
</evidence>
<organism evidence="10 11">
    <name type="scientific">Psilocybe cf. subviscida</name>
    <dbReference type="NCBI Taxonomy" id="2480587"/>
    <lineage>
        <taxon>Eukaryota</taxon>
        <taxon>Fungi</taxon>
        <taxon>Dikarya</taxon>
        <taxon>Basidiomycota</taxon>
        <taxon>Agaricomycotina</taxon>
        <taxon>Agaricomycetes</taxon>
        <taxon>Agaricomycetidae</taxon>
        <taxon>Agaricales</taxon>
        <taxon>Agaricineae</taxon>
        <taxon>Strophariaceae</taxon>
        <taxon>Psilocybe</taxon>
    </lineage>
</organism>
<accession>A0A8H5AVR8</accession>
<dbReference type="SUPFAM" id="SSF143865">
    <property type="entry name" value="CorA soluble domain-like"/>
    <property type="match status" value="1"/>
</dbReference>
<reference evidence="10 11" key="1">
    <citation type="journal article" date="2020" name="ISME J.">
        <title>Uncovering the hidden diversity of litter-decomposition mechanisms in mushroom-forming fungi.</title>
        <authorList>
            <person name="Floudas D."/>
            <person name="Bentzer J."/>
            <person name="Ahren D."/>
            <person name="Johansson T."/>
            <person name="Persson P."/>
            <person name="Tunlid A."/>
        </authorList>
    </citation>
    <scope>NUCLEOTIDE SEQUENCE [LARGE SCALE GENOMIC DNA]</scope>
    <source>
        <strain evidence="10 11">CBS 101986</strain>
    </source>
</reference>
<feature type="compositionally biased region" description="Basic and acidic residues" evidence="8">
    <location>
        <begin position="707"/>
        <end position="721"/>
    </location>
</feature>
<dbReference type="PANTHER" id="PTHR46494:SF1">
    <property type="entry name" value="CORA FAMILY METAL ION TRANSPORTER (EUROFUNG)"/>
    <property type="match status" value="1"/>
</dbReference>
<dbReference type="InterPro" id="IPR045863">
    <property type="entry name" value="CorA_TM1_TM2"/>
</dbReference>
<keyword evidence="5 9" id="KW-0812">Transmembrane</keyword>
<feature type="region of interest" description="Disordered" evidence="8">
    <location>
        <begin position="1"/>
        <end position="31"/>
    </location>
</feature>
<dbReference type="InterPro" id="IPR002523">
    <property type="entry name" value="MgTranspt_CorA/ZnTranspt_ZntB"/>
</dbReference>
<feature type="region of interest" description="Disordered" evidence="8">
    <location>
        <begin position="242"/>
        <end position="370"/>
    </location>
</feature>
<dbReference type="Proteomes" id="UP000567179">
    <property type="component" value="Unassembled WGS sequence"/>
</dbReference>
<dbReference type="Gene3D" id="3.30.460.20">
    <property type="entry name" value="CorA soluble domain-like"/>
    <property type="match status" value="1"/>
</dbReference>
<comment type="subcellular location">
    <subcellularLocation>
        <location evidence="1">Cell membrane</location>
        <topology evidence="1">Multi-pass membrane protein</topology>
    </subcellularLocation>
</comment>
<feature type="compositionally biased region" description="Polar residues" evidence="8">
    <location>
        <begin position="260"/>
        <end position="283"/>
    </location>
</feature>
<feature type="compositionally biased region" description="Acidic residues" evidence="8">
    <location>
        <begin position="558"/>
        <end position="580"/>
    </location>
</feature>
<keyword evidence="11" id="KW-1185">Reference proteome</keyword>
<dbReference type="SUPFAM" id="SSF144083">
    <property type="entry name" value="Magnesium transport protein CorA, transmembrane region"/>
    <property type="match status" value="1"/>
</dbReference>